<comment type="caution">
    <text evidence="15">The sequence shown here is derived from an EMBL/GenBank/DDBJ whole genome shotgun (WGS) entry which is preliminary data.</text>
</comment>
<feature type="transmembrane region" description="Helical" evidence="13">
    <location>
        <begin position="34"/>
        <end position="53"/>
    </location>
</feature>
<keyword evidence="13" id="KW-0812">Transmembrane</keyword>
<keyword evidence="13" id="KW-0472">Membrane</keyword>
<dbReference type="PROSITE" id="PS51387">
    <property type="entry name" value="FAD_PCMH"/>
    <property type="match status" value="1"/>
</dbReference>
<evidence type="ECO:0000256" key="5">
    <source>
        <dbReference type="ARBA" id="ARBA00022827"/>
    </source>
</evidence>
<evidence type="ECO:0000256" key="13">
    <source>
        <dbReference type="SAM" id="Phobius"/>
    </source>
</evidence>
<dbReference type="InterPro" id="IPR004113">
    <property type="entry name" value="FAD-bd_oxidored_4_C"/>
</dbReference>
<comment type="similarity">
    <text evidence="3">Belongs to the FAD-binding oxidoreductase/transferase type 4 family.</text>
</comment>
<dbReference type="Gene3D" id="3.30.465.10">
    <property type="match status" value="1"/>
</dbReference>
<dbReference type="FunFam" id="3.30.465.10:FF:000014">
    <property type="entry name" value="D-lactate dehydrogenase (Cytochrome), putative"/>
    <property type="match status" value="1"/>
</dbReference>
<protein>
    <recommendedName>
        <fullName evidence="9">D-lactate dehydrogenase (cytochrome)</fullName>
        <ecNumber evidence="9">1.1.2.4</ecNumber>
    </recommendedName>
    <alternativeName>
        <fullName evidence="11">D-lactate ferricytochrome C oxidoreductase</fullName>
    </alternativeName>
</protein>
<comment type="catalytic activity">
    <reaction evidence="10">
        <text>(R)-lactate + 2 Fe(III)-[cytochrome c] = 2 Fe(II)-[cytochrome c] + pyruvate + 2 H(+)</text>
        <dbReference type="Rhea" id="RHEA:13521"/>
        <dbReference type="Rhea" id="RHEA-COMP:10350"/>
        <dbReference type="Rhea" id="RHEA-COMP:14399"/>
        <dbReference type="ChEBI" id="CHEBI:15361"/>
        <dbReference type="ChEBI" id="CHEBI:15378"/>
        <dbReference type="ChEBI" id="CHEBI:16004"/>
        <dbReference type="ChEBI" id="CHEBI:29033"/>
        <dbReference type="ChEBI" id="CHEBI:29034"/>
        <dbReference type="EC" id="1.1.2.4"/>
    </reaction>
</comment>
<dbReference type="InterPro" id="IPR016171">
    <property type="entry name" value="Vanillyl_alc_oxidase_C-sub2"/>
</dbReference>
<dbReference type="PANTHER" id="PTHR11748:SF111">
    <property type="entry name" value="D-LACTATE DEHYDROGENASE, MITOCHONDRIAL-RELATED"/>
    <property type="match status" value="1"/>
</dbReference>
<dbReference type="FunFam" id="1.10.45.10:FF:000001">
    <property type="entry name" value="D-lactate dehydrogenase mitochondrial"/>
    <property type="match status" value="1"/>
</dbReference>
<evidence type="ECO:0000256" key="10">
    <source>
        <dbReference type="ARBA" id="ARBA00051436"/>
    </source>
</evidence>
<dbReference type="SUPFAM" id="SSF56176">
    <property type="entry name" value="FAD-binding/transporter-associated domain-like"/>
    <property type="match status" value="1"/>
</dbReference>
<dbReference type="Pfam" id="PF01565">
    <property type="entry name" value="FAD_binding_4"/>
    <property type="match status" value="1"/>
</dbReference>
<evidence type="ECO:0000256" key="6">
    <source>
        <dbReference type="ARBA" id="ARBA00022946"/>
    </source>
</evidence>
<dbReference type="SUPFAM" id="SSF55103">
    <property type="entry name" value="FAD-linked oxidases, C-terminal domain"/>
    <property type="match status" value="1"/>
</dbReference>
<dbReference type="Proteomes" id="UP000189513">
    <property type="component" value="Unassembled WGS sequence"/>
</dbReference>
<feature type="domain" description="FAD-binding PCMH-type" evidence="14">
    <location>
        <begin position="125"/>
        <end position="302"/>
    </location>
</feature>
<dbReference type="Gene3D" id="1.10.45.10">
    <property type="entry name" value="Vanillyl-alcohol Oxidase, Chain A, domain 4"/>
    <property type="match status" value="1"/>
</dbReference>
<dbReference type="STRING" id="36022.A0A1V2LDA5"/>
<dbReference type="GO" id="GO:0005739">
    <property type="term" value="C:mitochondrion"/>
    <property type="evidence" value="ECO:0007669"/>
    <property type="project" value="UniProtKB-SubCell"/>
</dbReference>
<evidence type="ECO:0000256" key="7">
    <source>
        <dbReference type="ARBA" id="ARBA00023002"/>
    </source>
</evidence>
<evidence type="ECO:0000256" key="8">
    <source>
        <dbReference type="ARBA" id="ARBA00023128"/>
    </source>
</evidence>
<evidence type="ECO:0000313" key="15">
    <source>
        <dbReference type="EMBL" id="ONH69625.1"/>
    </source>
</evidence>
<dbReference type="EMBL" id="MPUK01000001">
    <property type="protein sequence ID" value="ONH69625.1"/>
    <property type="molecule type" value="Genomic_DNA"/>
</dbReference>
<feature type="region of interest" description="Disordered" evidence="12">
    <location>
        <begin position="105"/>
        <end position="127"/>
    </location>
</feature>
<evidence type="ECO:0000256" key="1">
    <source>
        <dbReference type="ARBA" id="ARBA00001974"/>
    </source>
</evidence>
<dbReference type="EC" id="1.1.2.4" evidence="9"/>
<dbReference type="InterPro" id="IPR016169">
    <property type="entry name" value="FAD-bd_PCMH_sub2"/>
</dbReference>
<dbReference type="Pfam" id="PF02913">
    <property type="entry name" value="FAD-oxidase_C"/>
    <property type="match status" value="1"/>
</dbReference>
<dbReference type="GO" id="GO:0004458">
    <property type="term" value="F:D-lactate dehydrogenase (cytochrome) activity"/>
    <property type="evidence" value="ECO:0007669"/>
    <property type="project" value="UniProtKB-EC"/>
</dbReference>
<dbReference type="InterPro" id="IPR016164">
    <property type="entry name" value="FAD-linked_Oxase-like_C"/>
</dbReference>
<keyword evidence="16" id="KW-1185">Reference proteome</keyword>
<dbReference type="GO" id="GO:1903457">
    <property type="term" value="P:lactate catabolic process"/>
    <property type="evidence" value="ECO:0007669"/>
    <property type="project" value="TreeGrafter"/>
</dbReference>
<keyword evidence="8" id="KW-0496">Mitochondrion</keyword>
<evidence type="ECO:0000256" key="4">
    <source>
        <dbReference type="ARBA" id="ARBA00022630"/>
    </source>
</evidence>
<keyword evidence="7" id="KW-0560">Oxidoreductase</keyword>
<evidence type="ECO:0000256" key="9">
    <source>
        <dbReference type="ARBA" id="ARBA00038897"/>
    </source>
</evidence>
<evidence type="ECO:0000313" key="16">
    <source>
        <dbReference type="Proteomes" id="UP000189513"/>
    </source>
</evidence>
<keyword evidence="6" id="KW-0809">Transit peptide</keyword>
<dbReference type="PANTHER" id="PTHR11748">
    <property type="entry name" value="D-LACTATE DEHYDROGENASE"/>
    <property type="match status" value="1"/>
</dbReference>
<name>A0A1V2LDA5_CYBFA</name>
<keyword evidence="13" id="KW-1133">Transmembrane helix</keyword>
<dbReference type="Gene3D" id="3.30.70.2740">
    <property type="match status" value="1"/>
</dbReference>
<comment type="subcellular location">
    <subcellularLocation>
        <location evidence="2">Mitochondrion</location>
    </subcellularLocation>
</comment>
<evidence type="ECO:0000256" key="2">
    <source>
        <dbReference type="ARBA" id="ARBA00004173"/>
    </source>
</evidence>
<evidence type="ECO:0000259" key="14">
    <source>
        <dbReference type="PROSITE" id="PS51387"/>
    </source>
</evidence>
<dbReference type="InterPro" id="IPR036318">
    <property type="entry name" value="FAD-bd_PCMH-like_sf"/>
</dbReference>
<dbReference type="VEuPathDB" id="FungiDB:BON22_0678"/>
<proteinExistence type="inferred from homology"/>
<dbReference type="GO" id="GO:0071949">
    <property type="term" value="F:FAD binding"/>
    <property type="evidence" value="ECO:0007669"/>
    <property type="project" value="InterPro"/>
</dbReference>
<dbReference type="GO" id="GO:0008720">
    <property type="term" value="F:D-lactate dehydrogenase (NAD+) activity"/>
    <property type="evidence" value="ECO:0007669"/>
    <property type="project" value="TreeGrafter"/>
</dbReference>
<accession>A0A1V2LDA5</accession>
<reference evidence="16" key="1">
    <citation type="journal article" date="2017" name="Genome Announc.">
        <title>Genome sequences of Cyberlindnera fabianii 65, Pichia kudriavzevii 129, and Saccharomyces cerevisiae 131 isolated from fermented masau fruits in Zimbabwe.</title>
        <authorList>
            <person name="van Rijswijck I.M.H."/>
            <person name="Derks M.F.L."/>
            <person name="Abee T."/>
            <person name="de Ridder D."/>
            <person name="Smid E.J."/>
        </authorList>
    </citation>
    <scope>NUCLEOTIDE SEQUENCE [LARGE SCALE GENOMIC DNA]</scope>
    <source>
        <strain evidence="16">65</strain>
    </source>
</reference>
<organism evidence="15 16">
    <name type="scientific">Cyberlindnera fabianii</name>
    <name type="common">Yeast</name>
    <name type="synonym">Hansenula fabianii</name>
    <dbReference type="NCBI Taxonomy" id="36022"/>
    <lineage>
        <taxon>Eukaryota</taxon>
        <taxon>Fungi</taxon>
        <taxon>Dikarya</taxon>
        <taxon>Ascomycota</taxon>
        <taxon>Saccharomycotina</taxon>
        <taxon>Saccharomycetes</taxon>
        <taxon>Phaffomycetales</taxon>
        <taxon>Phaffomycetaceae</taxon>
        <taxon>Cyberlindnera</taxon>
    </lineage>
</organism>
<dbReference type="InterPro" id="IPR006094">
    <property type="entry name" value="Oxid_FAD_bind_N"/>
</dbReference>
<keyword evidence="4" id="KW-0285">Flavoprotein</keyword>
<evidence type="ECO:0000256" key="3">
    <source>
        <dbReference type="ARBA" id="ARBA00008000"/>
    </source>
</evidence>
<evidence type="ECO:0000256" key="11">
    <source>
        <dbReference type="ARBA" id="ARBA00083446"/>
    </source>
</evidence>
<evidence type="ECO:0000256" key="12">
    <source>
        <dbReference type="SAM" id="MobiDB-lite"/>
    </source>
</evidence>
<sequence length="559" mass="61761">MFQIVRKQPVQRALRVFTRGKHHRHHTGRSRPQLISLYSASALTVGTVVGYYYGHYEEKPLPYAFPESSTTSINDLNSPVYADGASTLMAFKKIKALLDTDQYSQEQSELESHSSNDYSTHSPEKHQKPRLVVYPTSTEQVSEILKIANEYSVPVVPMSGGTSIEGNFISTRQGIVLSLSRMDSIISFNKSDLDVCVQPAVGWQDLNEYLAPHGYMIGPDPGPGANIGGMVGTSCSGTNAARYGTMKDNVVNLTVVLADGTIVKTKNRPRKSSAGYNLTNLIIGSEGTLGIVTEITVKLHLKPKFERVSVVSFPRILDAANTVTELIQNGIQVNAVELLDENMIHVINDSGQCKRVWTETPTLFIKLGGNDEKILHHLINKVEGISSTNNSLSFQFARDDTESEELWQARKIGFWSSIEYAKKHVSPDVKVWTTDVAVPISKMSDVIEETIAEIKQSNVFFTVLGHVGDGNFHAILIYTPEQYAIVKSLSSNLVRRALANDGTCTGEHGVGIVKRKYLEEELGTTGVDLMRKIKLAVDPKRILNPDKIFKIDPNDNIDV</sequence>
<keyword evidence="5" id="KW-0274">FAD</keyword>
<dbReference type="AlphaFoldDB" id="A0A1V2LDA5"/>
<comment type="cofactor">
    <cofactor evidence="1">
        <name>FAD</name>
        <dbReference type="ChEBI" id="CHEBI:57692"/>
    </cofactor>
</comment>
<dbReference type="InterPro" id="IPR016166">
    <property type="entry name" value="FAD-bd_PCMH"/>
</dbReference>
<gene>
    <name evidence="15" type="ORF">BON22_0678</name>
</gene>
<dbReference type="FunFam" id="3.30.70.2740:FF:000001">
    <property type="entry name" value="D-lactate dehydrogenase mitochondrial"/>
    <property type="match status" value="1"/>
</dbReference>